<name>A0A2A6RQB0_9CHLR</name>
<evidence type="ECO:0000313" key="3">
    <source>
        <dbReference type="Proteomes" id="UP000220527"/>
    </source>
</evidence>
<dbReference type="Proteomes" id="UP000220527">
    <property type="component" value="Unassembled WGS sequence"/>
</dbReference>
<evidence type="ECO:0000259" key="1">
    <source>
        <dbReference type="PROSITE" id="PS51186"/>
    </source>
</evidence>
<comment type="caution">
    <text evidence="2">The sequence shown here is derived from an EMBL/GenBank/DDBJ whole genome shotgun (WGS) entry which is preliminary data.</text>
</comment>
<proteinExistence type="predicted"/>
<accession>A0A2A6RQB0</accession>
<dbReference type="AlphaFoldDB" id="A0A2A6RQB0"/>
<feature type="domain" description="N-acetyltransferase" evidence="1">
    <location>
        <begin position="5"/>
        <end position="157"/>
    </location>
</feature>
<dbReference type="PROSITE" id="PS51186">
    <property type="entry name" value="GNAT"/>
    <property type="match status" value="1"/>
</dbReference>
<dbReference type="Gene3D" id="3.40.630.30">
    <property type="match status" value="1"/>
</dbReference>
<dbReference type="RefSeq" id="WP_097642138.1">
    <property type="nucleotide sequence ID" value="NZ_NQWI01000001.1"/>
</dbReference>
<dbReference type="InterPro" id="IPR016181">
    <property type="entry name" value="Acyl_CoA_acyltransferase"/>
</dbReference>
<organism evidence="2 3">
    <name type="scientific">Candidatus Viridilinea mediisalina</name>
    <dbReference type="NCBI Taxonomy" id="2024553"/>
    <lineage>
        <taxon>Bacteria</taxon>
        <taxon>Bacillati</taxon>
        <taxon>Chloroflexota</taxon>
        <taxon>Chloroflexia</taxon>
        <taxon>Chloroflexales</taxon>
        <taxon>Chloroflexineae</taxon>
        <taxon>Oscillochloridaceae</taxon>
        <taxon>Candidatus Viridilinea</taxon>
    </lineage>
</organism>
<dbReference type="SUPFAM" id="SSF55729">
    <property type="entry name" value="Acyl-CoA N-acyltransferases (Nat)"/>
    <property type="match status" value="1"/>
</dbReference>
<keyword evidence="3" id="KW-1185">Reference proteome</keyword>
<dbReference type="Pfam" id="PF13302">
    <property type="entry name" value="Acetyltransf_3"/>
    <property type="match status" value="1"/>
</dbReference>
<dbReference type="GO" id="GO:0016747">
    <property type="term" value="F:acyltransferase activity, transferring groups other than amino-acyl groups"/>
    <property type="evidence" value="ECO:0007669"/>
    <property type="project" value="InterPro"/>
</dbReference>
<dbReference type="InterPro" id="IPR000182">
    <property type="entry name" value="GNAT_dom"/>
</dbReference>
<evidence type="ECO:0000313" key="2">
    <source>
        <dbReference type="EMBL" id="PDW05118.1"/>
    </source>
</evidence>
<dbReference type="PANTHER" id="PTHR43328">
    <property type="entry name" value="ACETYLTRANSFERASE-RELATED"/>
    <property type="match status" value="1"/>
</dbReference>
<protein>
    <recommendedName>
        <fullName evidence="1">N-acetyltransferase domain-containing protein</fullName>
    </recommendedName>
</protein>
<gene>
    <name evidence="2" type="ORF">CJ255_00565</name>
</gene>
<sequence>MTDYITLRPIAEGDLPILFEQQRAPAAVWMAAFTAKDPSNWEAFSAHWAKVLADPAVTMRIILANDQVAGSISCHTWFGEPEVSYGLGQAFWGCGIATRALALFLAEVATRPLYARIAKDNIASQRVLERNGFTIHGEDRGFAEGRGAEVEEWLLVRHAP</sequence>
<dbReference type="PANTHER" id="PTHR43328:SF1">
    <property type="entry name" value="N-ACETYLTRANSFERASE DOMAIN-CONTAINING PROTEIN"/>
    <property type="match status" value="1"/>
</dbReference>
<dbReference type="OrthoDB" id="275901at2"/>
<reference evidence="3" key="1">
    <citation type="submission" date="2017-08" db="EMBL/GenBank/DDBJ databases">
        <authorList>
            <person name="Grouzdev D.S."/>
            <person name="Gaisin V.A."/>
            <person name="Rysina M.S."/>
            <person name="Gorlenko V.M."/>
        </authorList>
    </citation>
    <scope>NUCLEOTIDE SEQUENCE [LARGE SCALE GENOMIC DNA]</scope>
    <source>
        <strain evidence="3">Kir15-3F</strain>
    </source>
</reference>
<dbReference type="EMBL" id="NQWI01000001">
    <property type="protein sequence ID" value="PDW05118.1"/>
    <property type="molecule type" value="Genomic_DNA"/>
</dbReference>